<dbReference type="Gene3D" id="3.40.50.300">
    <property type="entry name" value="P-loop containing nucleotide triphosphate hydrolases"/>
    <property type="match status" value="1"/>
</dbReference>
<dbReference type="InterPro" id="IPR027417">
    <property type="entry name" value="P-loop_NTPase"/>
</dbReference>
<reference evidence="1 2" key="1">
    <citation type="journal article" date="2019" name="Int. J. Syst. Evol. Microbiol.">
        <title>The Global Catalogue of Microorganisms (GCM) 10K type strain sequencing project: providing services to taxonomists for standard genome sequencing and annotation.</title>
        <authorList>
            <consortium name="The Broad Institute Genomics Platform"/>
            <consortium name="The Broad Institute Genome Sequencing Center for Infectious Disease"/>
            <person name="Wu L."/>
            <person name="Ma J."/>
        </authorList>
    </citation>
    <scope>NUCLEOTIDE SEQUENCE [LARGE SCALE GENOMIC DNA]</scope>
    <source>
        <strain evidence="1 2">JCM 15503</strain>
    </source>
</reference>
<evidence type="ECO:0000313" key="1">
    <source>
        <dbReference type="EMBL" id="GAA0741981.1"/>
    </source>
</evidence>
<dbReference type="Proteomes" id="UP001500279">
    <property type="component" value="Unassembled WGS sequence"/>
</dbReference>
<organism evidence="1 2">
    <name type="scientific">Ideonella azotifigens</name>
    <dbReference type="NCBI Taxonomy" id="513160"/>
    <lineage>
        <taxon>Bacteria</taxon>
        <taxon>Pseudomonadati</taxon>
        <taxon>Pseudomonadota</taxon>
        <taxon>Betaproteobacteria</taxon>
        <taxon>Burkholderiales</taxon>
        <taxon>Sphaerotilaceae</taxon>
        <taxon>Ideonella</taxon>
    </lineage>
</organism>
<keyword evidence="2" id="KW-1185">Reference proteome</keyword>
<dbReference type="RefSeq" id="WP_141286265.1">
    <property type="nucleotide sequence ID" value="NZ_BAAAEW010000004.1"/>
</dbReference>
<dbReference type="EMBL" id="BAAAEW010000004">
    <property type="protein sequence ID" value="GAA0741981.1"/>
    <property type="molecule type" value="Genomic_DNA"/>
</dbReference>
<comment type="caution">
    <text evidence="1">The sequence shown here is derived from an EMBL/GenBank/DDBJ whole genome shotgun (WGS) entry which is preliminary data.</text>
</comment>
<accession>A0ABN1JKV9</accession>
<dbReference type="InterPro" id="IPR005331">
    <property type="entry name" value="Sulfotransferase"/>
</dbReference>
<proteinExistence type="predicted"/>
<name>A0ABN1JKV9_9BURK</name>
<dbReference type="Pfam" id="PF03567">
    <property type="entry name" value="Sulfotransfer_2"/>
    <property type="match status" value="1"/>
</dbReference>
<gene>
    <name evidence="1" type="ORF">GCM10009107_05000</name>
</gene>
<sequence length="296" mass="32820">MILSLNRRFVFVHVHKCAGTSIEVALAPLLAANDLIIGSTSEGEKHKKLLGEMVGLHKHSGAAAARALIGAERWKNFYTFGFVRHPIDRLYSLYTYALGQLERKPMTLTEAEAYALNGALPDRPPYCFKAAQAAFASKNFDAFLRDPRCWQDDGAKPQWQSLCDEHGQRLVKFVGHVERIDKDWQKVQNRMGITAPIGVQNKSLGTGQEAAPQPIKVAAPRRGWHEDDLSSLAWAMIKRHCLRDFRIFGYTLPAPLQRHVDRKSAVQQEAAAALQSAQLLISTSTEIAAPIAASVV</sequence>
<evidence type="ECO:0000313" key="2">
    <source>
        <dbReference type="Proteomes" id="UP001500279"/>
    </source>
</evidence>
<protein>
    <submittedName>
        <fullName evidence="1">Sulfotransferase family 2 domain-containing protein</fullName>
    </submittedName>
</protein>